<gene>
    <name evidence="2" type="ORF">QBC35DRAFT_527580</name>
</gene>
<keyword evidence="3" id="KW-1185">Reference proteome</keyword>
<evidence type="ECO:0008006" key="4">
    <source>
        <dbReference type="Google" id="ProtNLM"/>
    </source>
</evidence>
<dbReference type="InterPro" id="IPR053225">
    <property type="entry name" value="Acyl-CoA_N-acyltransferase"/>
</dbReference>
<dbReference type="EMBL" id="MU864351">
    <property type="protein sequence ID" value="KAK4193547.1"/>
    <property type="molecule type" value="Genomic_DNA"/>
</dbReference>
<proteinExistence type="predicted"/>
<feature type="region of interest" description="Disordered" evidence="1">
    <location>
        <begin position="197"/>
        <end position="234"/>
    </location>
</feature>
<evidence type="ECO:0000256" key="1">
    <source>
        <dbReference type="SAM" id="MobiDB-lite"/>
    </source>
</evidence>
<accession>A0AAN6X7I6</accession>
<dbReference type="PANTHER" id="PTHR20958:SF6">
    <property type="entry name" value="GLYCINE N-ACYLTRANSFERASE-LIKE PROTEIN"/>
    <property type="match status" value="1"/>
</dbReference>
<dbReference type="SUPFAM" id="SSF55729">
    <property type="entry name" value="Acyl-CoA N-acyltransferases (Nat)"/>
    <property type="match status" value="1"/>
</dbReference>
<feature type="compositionally biased region" description="Basic and acidic residues" evidence="1">
    <location>
        <begin position="198"/>
        <end position="224"/>
    </location>
</feature>
<dbReference type="Gene3D" id="3.40.630.30">
    <property type="match status" value="1"/>
</dbReference>
<dbReference type="AlphaFoldDB" id="A0AAN6X7I6"/>
<reference evidence="2" key="2">
    <citation type="submission" date="2023-05" db="EMBL/GenBank/DDBJ databases">
        <authorList>
            <consortium name="Lawrence Berkeley National Laboratory"/>
            <person name="Steindorff A."/>
            <person name="Hensen N."/>
            <person name="Bonometti L."/>
            <person name="Westerberg I."/>
            <person name="Brannstrom I.O."/>
            <person name="Guillou S."/>
            <person name="Cros-Aarteil S."/>
            <person name="Calhoun S."/>
            <person name="Haridas S."/>
            <person name="Kuo A."/>
            <person name="Mondo S."/>
            <person name="Pangilinan J."/>
            <person name="Riley R."/>
            <person name="Labutti K."/>
            <person name="Andreopoulos B."/>
            <person name="Lipzen A."/>
            <person name="Chen C."/>
            <person name="Yanf M."/>
            <person name="Daum C."/>
            <person name="Ng V."/>
            <person name="Clum A."/>
            <person name="Ohm R."/>
            <person name="Martin F."/>
            <person name="Silar P."/>
            <person name="Natvig D."/>
            <person name="Lalanne C."/>
            <person name="Gautier V."/>
            <person name="Ament-Velasquez S.L."/>
            <person name="Kruys A."/>
            <person name="Hutchinson M.I."/>
            <person name="Powell A.J."/>
            <person name="Barry K."/>
            <person name="Miller A.N."/>
            <person name="Grigoriev I.V."/>
            <person name="Debuchy R."/>
            <person name="Gladieux P."/>
            <person name="Thoren M.H."/>
            <person name="Johannesson H."/>
        </authorList>
    </citation>
    <scope>NUCLEOTIDE SEQUENCE</scope>
    <source>
        <strain evidence="2">PSN309</strain>
    </source>
</reference>
<reference evidence="2" key="1">
    <citation type="journal article" date="2023" name="Mol. Phylogenet. Evol.">
        <title>Genome-scale phylogeny and comparative genomics of the fungal order Sordariales.</title>
        <authorList>
            <person name="Hensen N."/>
            <person name="Bonometti L."/>
            <person name="Westerberg I."/>
            <person name="Brannstrom I.O."/>
            <person name="Guillou S."/>
            <person name="Cros-Aarteil S."/>
            <person name="Calhoun S."/>
            <person name="Haridas S."/>
            <person name="Kuo A."/>
            <person name="Mondo S."/>
            <person name="Pangilinan J."/>
            <person name="Riley R."/>
            <person name="LaButti K."/>
            <person name="Andreopoulos B."/>
            <person name="Lipzen A."/>
            <person name="Chen C."/>
            <person name="Yan M."/>
            <person name="Daum C."/>
            <person name="Ng V."/>
            <person name="Clum A."/>
            <person name="Steindorff A."/>
            <person name="Ohm R.A."/>
            <person name="Martin F."/>
            <person name="Silar P."/>
            <person name="Natvig D.O."/>
            <person name="Lalanne C."/>
            <person name="Gautier V."/>
            <person name="Ament-Velasquez S.L."/>
            <person name="Kruys A."/>
            <person name="Hutchinson M.I."/>
            <person name="Powell A.J."/>
            <person name="Barry K."/>
            <person name="Miller A.N."/>
            <person name="Grigoriev I.V."/>
            <person name="Debuchy R."/>
            <person name="Gladieux P."/>
            <person name="Hiltunen Thoren M."/>
            <person name="Johannesson H."/>
        </authorList>
    </citation>
    <scope>NUCLEOTIDE SEQUENCE</scope>
    <source>
        <strain evidence="2">PSN309</strain>
    </source>
</reference>
<name>A0AAN6X7I6_9PEZI</name>
<dbReference type="Proteomes" id="UP001302126">
    <property type="component" value="Unassembled WGS sequence"/>
</dbReference>
<organism evidence="2 3">
    <name type="scientific">Podospora australis</name>
    <dbReference type="NCBI Taxonomy" id="1536484"/>
    <lineage>
        <taxon>Eukaryota</taxon>
        <taxon>Fungi</taxon>
        <taxon>Dikarya</taxon>
        <taxon>Ascomycota</taxon>
        <taxon>Pezizomycotina</taxon>
        <taxon>Sordariomycetes</taxon>
        <taxon>Sordariomycetidae</taxon>
        <taxon>Sordariales</taxon>
        <taxon>Podosporaceae</taxon>
        <taxon>Podospora</taxon>
    </lineage>
</organism>
<evidence type="ECO:0000313" key="3">
    <source>
        <dbReference type="Proteomes" id="UP001302126"/>
    </source>
</evidence>
<protein>
    <recommendedName>
        <fullName evidence="4">FR47-like domain-containing protein</fullName>
    </recommendedName>
</protein>
<dbReference type="InterPro" id="IPR016181">
    <property type="entry name" value="Acyl_CoA_acyltransferase"/>
</dbReference>
<evidence type="ECO:0000313" key="2">
    <source>
        <dbReference type="EMBL" id="KAK4193547.1"/>
    </source>
</evidence>
<sequence>MTNQVPVKKKILIEDTTPQASFSLLEKLNAHLPFSLPVLRRLQFASKIAQTKQPHVLHACYEGNNSPEGEFAAAFVDLTRHPETQVWIYSTVEDRVVDPLDLDTMTVTGTGEEEDIELVLALLRRVRTIAAEEGHSAISEEGKDGREVLVGSLHELLRRELLTREVGLKKTGVVPEGLDWEYCHKWLFRVPEGLPEGYRGEKQTAEGDGQNNEKEQGGRGKGQGERLPQGKQGDMLKWDRLKKEDVRKVQSRTVIRREEATLMMLPSAVLREVDGTPVAWSFIGFDGTFLTLHVEEEYRRLGLAKAVACKLMRDHLPDFGDDGWGAADVIVTNTKSQGVCSSIGGKPGWIMSWALLDLSSLEDPL</sequence>
<comment type="caution">
    <text evidence="2">The sequence shown here is derived from an EMBL/GenBank/DDBJ whole genome shotgun (WGS) entry which is preliminary data.</text>
</comment>
<dbReference type="PANTHER" id="PTHR20958">
    <property type="entry name" value="GLYCINE N-ACYLTRANSFERASE-LIKE PROTEIN"/>
    <property type="match status" value="1"/>
</dbReference>